<accession>A0A1M7Z1G6</accession>
<reference evidence="2" key="1">
    <citation type="submission" date="2016-12" db="EMBL/GenBank/DDBJ databases">
        <authorList>
            <person name="Rodrigo-Torres L."/>
            <person name="Arahal R.D."/>
            <person name="Lucena T."/>
        </authorList>
    </citation>
    <scope>NUCLEOTIDE SEQUENCE [LARGE SCALE GENOMIC DNA]</scope>
</reference>
<dbReference type="RefSeq" id="WP_073586236.1">
    <property type="nucleotide sequence ID" value="NZ_AP024897.1"/>
</dbReference>
<evidence type="ECO:0000313" key="2">
    <source>
        <dbReference type="Proteomes" id="UP000184600"/>
    </source>
</evidence>
<protein>
    <submittedName>
        <fullName evidence="1">Uncharacterized protein</fullName>
    </submittedName>
</protein>
<name>A0A1M7Z1G6_9VIBR</name>
<organism evidence="1 2">
    <name type="scientific">Vibrio quintilis</name>
    <dbReference type="NCBI Taxonomy" id="1117707"/>
    <lineage>
        <taxon>Bacteria</taxon>
        <taxon>Pseudomonadati</taxon>
        <taxon>Pseudomonadota</taxon>
        <taxon>Gammaproteobacteria</taxon>
        <taxon>Vibrionales</taxon>
        <taxon>Vibrionaceae</taxon>
        <taxon>Vibrio</taxon>
    </lineage>
</organism>
<keyword evidence="2" id="KW-1185">Reference proteome</keyword>
<proteinExistence type="predicted"/>
<evidence type="ECO:0000313" key="1">
    <source>
        <dbReference type="EMBL" id="SHO58799.1"/>
    </source>
</evidence>
<dbReference type="EMBL" id="FRFG01000078">
    <property type="protein sequence ID" value="SHO58799.1"/>
    <property type="molecule type" value="Genomic_DNA"/>
</dbReference>
<sequence>MFVLETERLVKNWPATVSIPVDGGSVEDHPITLDLLLLDNAASVKILQGDEATFKRVIQGWSGISAEENQPLDYSEENLSRLLQNSFFVIAAMRAYQQASSGQAAEKN</sequence>
<dbReference type="Proteomes" id="UP000184600">
    <property type="component" value="Unassembled WGS sequence"/>
</dbReference>
<dbReference type="AlphaFoldDB" id="A0A1M7Z1G6"/>
<dbReference type="OrthoDB" id="6265118at2"/>
<gene>
    <name evidence="1" type="ORF">VQ7734_04571</name>
</gene>
<dbReference type="STRING" id="1117707.VQ7734_04571"/>